<comment type="subcellular location">
    <subcellularLocation>
        <location evidence="1">Membrane</location>
        <topology evidence="1">Multi-pass membrane protein</topology>
    </subcellularLocation>
</comment>
<dbReference type="GO" id="GO:0038023">
    <property type="term" value="F:signaling receptor activity"/>
    <property type="evidence" value="ECO:0007669"/>
    <property type="project" value="TreeGrafter"/>
</dbReference>
<keyword evidence="5 7" id="KW-0472">Membrane</keyword>
<name>A0A8C4N760_EPTBU</name>
<dbReference type="Ensembl" id="ENSEBUT00000002951.1">
    <property type="protein sequence ID" value="ENSEBUP00000002595.1"/>
    <property type="gene ID" value="ENSEBUG00000001995.1"/>
</dbReference>
<protein>
    <submittedName>
        <fullName evidence="8">Progestin and adipoQ receptor family member 5</fullName>
    </submittedName>
</protein>
<dbReference type="GO" id="GO:0046872">
    <property type="term" value="F:metal ion binding"/>
    <property type="evidence" value="ECO:0007669"/>
    <property type="project" value="UniProtKB-KW"/>
</dbReference>
<feature type="transmembrane region" description="Helical" evidence="7">
    <location>
        <begin position="298"/>
        <end position="323"/>
    </location>
</feature>
<dbReference type="InterPro" id="IPR004254">
    <property type="entry name" value="AdipoR/HlyIII-related"/>
</dbReference>
<feature type="transmembrane region" description="Helical" evidence="7">
    <location>
        <begin position="80"/>
        <end position="97"/>
    </location>
</feature>
<evidence type="ECO:0000256" key="4">
    <source>
        <dbReference type="ARBA" id="ARBA00022989"/>
    </source>
</evidence>
<evidence type="ECO:0000313" key="8">
    <source>
        <dbReference type="Ensembl" id="ENSEBUP00000002595.1"/>
    </source>
</evidence>
<keyword evidence="9" id="KW-1185">Reference proteome</keyword>
<evidence type="ECO:0000256" key="7">
    <source>
        <dbReference type="SAM" id="Phobius"/>
    </source>
</evidence>
<evidence type="ECO:0000256" key="2">
    <source>
        <dbReference type="ARBA" id="ARBA00007018"/>
    </source>
</evidence>
<dbReference type="GeneTree" id="ENSGT00940000158844"/>
<dbReference type="PANTHER" id="PTHR20855:SF141">
    <property type="entry name" value="MEMBRANE PROGESTIN RECEPTOR GAMMA-B-LIKE"/>
    <property type="match status" value="1"/>
</dbReference>
<feature type="transmembrane region" description="Helical" evidence="7">
    <location>
        <begin position="217"/>
        <end position="237"/>
    </location>
</feature>
<feature type="transmembrane region" description="Helical" evidence="7">
    <location>
        <begin position="184"/>
        <end position="205"/>
    </location>
</feature>
<keyword evidence="6" id="KW-0862">Zinc</keyword>
<dbReference type="Pfam" id="PF03006">
    <property type="entry name" value="HlyIII"/>
    <property type="match status" value="1"/>
</dbReference>
<keyword evidence="3 7" id="KW-0812">Transmembrane</keyword>
<evidence type="ECO:0000256" key="5">
    <source>
        <dbReference type="ARBA" id="ARBA00023136"/>
    </source>
</evidence>
<keyword evidence="6" id="KW-0479">Metal-binding</keyword>
<evidence type="ECO:0000256" key="6">
    <source>
        <dbReference type="PIRSR" id="PIRSR604254-1"/>
    </source>
</evidence>
<feature type="transmembrane region" description="Helical" evidence="7">
    <location>
        <begin position="50"/>
        <end position="68"/>
    </location>
</feature>
<keyword evidence="4 7" id="KW-1133">Transmembrane helix</keyword>
<dbReference type="PANTHER" id="PTHR20855">
    <property type="entry name" value="ADIPOR/PROGESTIN RECEPTOR-RELATED"/>
    <property type="match status" value="1"/>
</dbReference>
<evidence type="ECO:0000256" key="1">
    <source>
        <dbReference type="ARBA" id="ARBA00004141"/>
    </source>
</evidence>
<comment type="similarity">
    <text evidence="2">Belongs to the ADIPOR family.</text>
</comment>
<accession>A0A8C4N760</accession>
<evidence type="ECO:0000256" key="3">
    <source>
        <dbReference type="ARBA" id="ARBA00022692"/>
    </source>
</evidence>
<reference evidence="8" key="2">
    <citation type="submission" date="2025-09" db="UniProtKB">
        <authorList>
            <consortium name="Ensembl"/>
        </authorList>
    </citation>
    <scope>IDENTIFICATION</scope>
</reference>
<dbReference type="OMA" id="AVHYQHT"/>
<feature type="binding site" evidence="6">
    <location>
        <position position="259"/>
    </location>
    <ligand>
        <name>Zn(2+)</name>
        <dbReference type="ChEBI" id="CHEBI:29105"/>
    </ligand>
</feature>
<sequence length="339" mass="38579">MLSVKLPRLMEIHEVPKDFWEESIISGYRSPRSSITDCILSLFQLNNETLNIWTHFLAAWYFLWRLLVFTQTNDIWRDSYTWPAMAFMVTCCGYPLASSFAHTFNTMSVFTRHICFFIDYAALSLYSLGSGIAYSAYVFPDKWVNSLLHHVYVPCSVCNSLITVTLACWSRLTEPQSPRLSKAVRILAFTYPYLYDSIPLLYRMFLCSGKGCTYNQAVPSHCVHLLLAAVTVTLFTLHLPERLAPGRFDYVGHSHQLFHLSSVLATITQLEAILMDMQLRRGHKATLGRIPPSVASSWGALAMGIFLNLIVIIAFSLHMLTFLQSPCGINCYKNRVKQS</sequence>
<evidence type="ECO:0000313" key="9">
    <source>
        <dbReference type="Proteomes" id="UP000694388"/>
    </source>
</evidence>
<feature type="binding site" evidence="6">
    <location>
        <position position="255"/>
    </location>
    <ligand>
        <name>Zn(2+)</name>
        <dbReference type="ChEBI" id="CHEBI:29105"/>
    </ligand>
</feature>
<feature type="transmembrane region" description="Helical" evidence="7">
    <location>
        <begin position="117"/>
        <end position="139"/>
    </location>
</feature>
<dbReference type="AlphaFoldDB" id="A0A8C4N760"/>
<feature type="transmembrane region" description="Helical" evidence="7">
    <location>
        <begin position="151"/>
        <end position="172"/>
    </location>
</feature>
<dbReference type="GO" id="GO:0016020">
    <property type="term" value="C:membrane"/>
    <property type="evidence" value="ECO:0007669"/>
    <property type="project" value="UniProtKB-SubCell"/>
</dbReference>
<proteinExistence type="inferred from homology"/>
<reference evidence="8" key="1">
    <citation type="submission" date="2025-08" db="UniProtKB">
        <authorList>
            <consortium name="Ensembl"/>
        </authorList>
    </citation>
    <scope>IDENTIFICATION</scope>
</reference>
<feature type="binding site" evidence="6">
    <location>
        <position position="102"/>
    </location>
    <ligand>
        <name>Zn(2+)</name>
        <dbReference type="ChEBI" id="CHEBI:29105"/>
    </ligand>
</feature>
<organism evidence="8 9">
    <name type="scientific">Eptatretus burgeri</name>
    <name type="common">Inshore hagfish</name>
    <dbReference type="NCBI Taxonomy" id="7764"/>
    <lineage>
        <taxon>Eukaryota</taxon>
        <taxon>Metazoa</taxon>
        <taxon>Chordata</taxon>
        <taxon>Craniata</taxon>
        <taxon>Vertebrata</taxon>
        <taxon>Cyclostomata</taxon>
        <taxon>Myxini</taxon>
        <taxon>Myxiniformes</taxon>
        <taxon>Myxinidae</taxon>
        <taxon>Eptatretinae</taxon>
        <taxon>Eptatretus</taxon>
    </lineage>
</organism>
<dbReference type="Proteomes" id="UP000694388">
    <property type="component" value="Unplaced"/>
</dbReference>